<gene>
    <name evidence="5" type="ORF">HPT29_011190</name>
</gene>
<evidence type="ECO:0000256" key="2">
    <source>
        <dbReference type="ARBA" id="ARBA00022801"/>
    </source>
</evidence>
<keyword evidence="6" id="KW-1185">Reference proteome</keyword>
<keyword evidence="3 4" id="KW-0326">Glycosidase</keyword>
<dbReference type="InterPro" id="IPR023296">
    <property type="entry name" value="Glyco_hydro_beta-prop_sf"/>
</dbReference>
<dbReference type="SUPFAM" id="SSF75005">
    <property type="entry name" value="Arabinanase/levansucrase/invertase"/>
    <property type="match status" value="1"/>
</dbReference>
<dbReference type="PANTHER" id="PTHR42812">
    <property type="entry name" value="BETA-XYLOSIDASE"/>
    <property type="match status" value="1"/>
</dbReference>
<name>A0ABY5RWL3_9HYPH</name>
<dbReference type="Proteomes" id="UP001017257">
    <property type="component" value="Chromosome"/>
</dbReference>
<comment type="similarity">
    <text evidence="1 4">Belongs to the glycosyl hydrolase 43 family.</text>
</comment>
<proteinExistence type="inferred from homology"/>
<dbReference type="PANTHER" id="PTHR42812:SF5">
    <property type="entry name" value="ENDO-ARABINASE"/>
    <property type="match status" value="1"/>
</dbReference>
<organism evidence="5 6">
    <name type="scientific">Microvirga terrae</name>
    <dbReference type="NCBI Taxonomy" id="2740529"/>
    <lineage>
        <taxon>Bacteria</taxon>
        <taxon>Pseudomonadati</taxon>
        <taxon>Pseudomonadota</taxon>
        <taxon>Alphaproteobacteria</taxon>
        <taxon>Hyphomicrobiales</taxon>
        <taxon>Methylobacteriaceae</taxon>
        <taxon>Microvirga</taxon>
    </lineage>
</organism>
<keyword evidence="2 4" id="KW-0378">Hydrolase</keyword>
<evidence type="ECO:0000313" key="6">
    <source>
        <dbReference type="Proteomes" id="UP001017257"/>
    </source>
</evidence>
<dbReference type="RefSeq" id="WP_173947352.1">
    <property type="nucleotide sequence ID" value="NZ_CP102845.1"/>
</dbReference>
<evidence type="ECO:0000256" key="4">
    <source>
        <dbReference type="RuleBase" id="RU361187"/>
    </source>
</evidence>
<evidence type="ECO:0000313" key="5">
    <source>
        <dbReference type="EMBL" id="UVF21640.1"/>
    </source>
</evidence>
<reference evidence="5" key="1">
    <citation type="submission" date="2022-08" db="EMBL/GenBank/DDBJ databases">
        <title>Microvirga terrae sp. nov., isolated from soil.</title>
        <authorList>
            <person name="Kim K.H."/>
            <person name="Seo Y.L."/>
            <person name="Kim J.M."/>
            <person name="Lee J.K."/>
            <person name="Han D.M."/>
            <person name="Jeon C.O."/>
        </authorList>
    </citation>
    <scope>NUCLEOTIDE SEQUENCE</scope>
    <source>
        <strain evidence="5">R24</strain>
    </source>
</reference>
<accession>A0ABY5RWL3</accession>
<dbReference type="EMBL" id="CP102845">
    <property type="protein sequence ID" value="UVF21640.1"/>
    <property type="molecule type" value="Genomic_DNA"/>
</dbReference>
<dbReference type="InterPro" id="IPR051795">
    <property type="entry name" value="Glycosyl_Hydrlase_43"/>
</dbReference>
<dbReference type="InterPro" id="IPR006710">
    <property type="entry name" value="Glyco_hydro_43"/>
</dbReference>
<evidence type="ECO:0000256" key="3">
    <source>
        <dbReference type="ARBA" id="ARBA00023295"/>
    </source>
</evidence>
<evidence type="ECO:0000256" key="1">
    <source>
        <dbReference type="ARBA" id="ARBA00009865"/>
    </source>
</evidence>
<dbReference type="Pfam" id="PF04616">
    <property type="entry name" value="Glyco_hydro_43"/>
    <property type="match status" value="2"/>
</dbReference>
<sequence>MTTQRHDIVGREQDHYLDLFEWIANSFGSRLPRNRSDGEVSSHVLPCRVLLDRNIAPEIWYGYGDPAVTKVPAARTGDGDWYYLFVTSNDAPNSFPILRSRTLDHWELSGFAFPSGRKPSWAEDGLNVSDFWAPEMHMVGDQFFLCFTAREHGGSLAIGLARSSRPEGPYESDPAPLVSGGVIDPHFLVDRMGRTILFWKEDTNDVWPSLLSEFLHCRADMVERLFPLPEDRRAASLASMLWPWVRTLEPMERFLAQQVLIQAVVSDFTGFRQRLQSLPDGRHPDQTRQAVEAILTALRTPIYAQEFDPETRCLTGDRVVALENDRDWEAHLIEGIWVEEHGDRFYMFYSGNDFSTPEYGTGVAVASSPLGPYRKMERPLLRSTQEWVGPGHPSLAQGPDGDPWLFLHAFMPGQAGYRKFRALLAVPICFEPETVRLR</sequence>
<protein>
    <submittedName>
        <fullName evidence="5">Family 43 glycosylhydrolase</fullName>
    </submittedName>
</protein>
<dbReference type="Gene3D" id="2.115.10.20">
    <property type="entry name" value="Glycosyl hydrolase domain, family 43"/>
    <property type="match status" value="2"/>
</dbReference>